<dbReference type="CDD" id="cd09143">
    <property type="entry name" value="PLDc_vPLD1_2_like_bac_2"/>
    <property type="match status" value="1"/>
</dbReference>
<evidence type="ECO:0000256" key="2">
    <source>
        <dbReference type="ARBA" id="ARBA00003145"/>
    </source>
</evidence>
<dbReference type="PANTHER" id="PTHR18896">
    <property type="entry name" value="PHOSPHOLIPASE D"/>
    <property type="match status" value="1"/>
</dbReference>
<comment type="function">
    <text evidence="2">Could be a virulence factor.</text>
</comment>
<dbReference type="PANTHER" id="PTHR18896:SF76">
    <property type="entry name" value="PHOSPHOLIPASE"/>
    <property type="match status" value="1"/>
</dbReference>
<evidence type="ECO:0000256" key="6">
    <source>
        <dbReference type="ARBA" id="ARBA00022737"/>
    </source>
</evidence>
<comment type="catalytic activity">
    <reaction evidence="1">
        <text>a 1,2-diacyl-sn-glycero-3-phosphocholine + H2O = a 1,2-diacyl-sn-glycero-3-phosphate + choline + H(+)</text>
        <dbReference type="Rhea" id="RHEA:14445"/>
        <dbReference type="ChEBI" id="CHEBI:15354"/>
        <dbReference type="ChEBI" id="CHEBI:15377"/>
        <dbReference type="ChEBI" id="CHEBI:15378"/>
        <dbReference type="ChEBI" id="CHEBI:57643"/>
        <dbReference type="ChEBI" id="CHEBI:58608"/>
        <dbReference type="EC" id="3.1.4.4"/>
    </reaction>
</comment>
<keyword evidence="5" id="KW-0964">Secreted</keyword>
<dbReference type="SMART" id="SM00155">
    <property type="entry name" value="PLDc"/>
    <property type="match status" value="2"/>
</dbReference>
<organism evidence="11 12">
    <name type="scientific">Falsiroseomonas oleicola</name>
    <dbReference type="NCBI Taxonomy" id="2801474"/>
    <lineage>
        <taxon>Bacteria</taxon>
        <taxon>Pseudomonadati</taxon>
        <taxon>Pseudomonadota</taxon>
        <taxon>Alphaproteobacteria</taxon>
        <taxon>Acetobacterales</taxon>
        <taxon>Roseomonadaceae</taxon>
        <taxon>Falsiroseomonas</taxon>
    </lineage>
</organism>
<dbReference type="Proteomes" id="UP000689967">
    <property type="component" value="Unassembled WGS sequence"/>
</dbReference>
<evidence type="ECO:0000256" key="3">
    <source>
        <dbReference type="ARBA" id="ARBA00004613"/>
    </source>
</evidence>
<evidence type="ECO:0000313" key="11">
    <source>
        <dbReference type="EMBL" id="MBU8543182.1"/>
    </source>
</evidence>
<sequence>MEAELAQNHSPAGDGATGLLRPGENCWRIERARRATVVVDAADYFRAARAAMLAARRRILLIGWDFDARIELIPGEDSPDAPRRLGDFILWLVKRRPELEICLLHWDLGALKALFRGTTILTLLRWKAHPRITSRLDSRHPPAGSHHQKIVVIDDAIAFCGGIDMTAHRWDTSDHADAEPRRTDPGGHAYQPWHDATMAFDGPAAAALGELARDRWARAGGQPLAPLDVAEDGWPEDLPVQFRDIDLGIARSRPEMPDCPAVGEIERLYLDLIASARRMIYAESQYFASRRIAEAIARRLEEADGPEIVLVNPDSAQGWLEPIAMDSARARLREALRRIDTHGRFRIYHPVTAGGQPIYVHAKILVIDDQVLRVGSSNFNNRSLRLDTECDVVIDAGLHANAALRPAIAGVRDGLLAEHLGSTPAEVAATLARSGSLIQTIESLRRPGRTLVAYETPDLSAVEAWLADHEVLDPEGPEEMFEAIAKRGLFRRFSRLRRHRPPPPG</sequence>
<protein>
    <recommendedName>
        <fullName evidence="4">Phospholipase D</fullName>
    </recommendedName>
    <alternativeName>
        <fullName evidence="9">Choline phosphatase</fullName>
    </alternativeName>
</protein>
<keyword evidence="12" id="KW-1185">Reference proteome</keyword>
<name>A0ABS6H3E1_9PROT</name>
<evidence type="ECO:0000313" key="12">
    <source>
        <dbReference type="Proteomes" id="UP000689967"/>
    </source>
</evidence>
<gene>
    <name evidence="11" type="ORF">JJQ90_05665</name>
</gene>
<feature type="domain" description="PLD phosphodiesterase" evidence="10">
    <location>
        <begin position="356"/>
        <end position="383"/>
    </location>
</feature>
<comment type="caution">
    <text evidence="11">The sequence shown here is derived from an EMBL/GenBank/DDBJ whole genome shotgun (WGS) entry which is preliminary data.</text>
</comment>
<evidence type="ECO:0000256" key="8">
    <source>
        <dbReference type="ARBA" id="ARBA00023098"/>
    </source>
</evidence>
<evidence type="ECO:0000256" key="1">
    <source>
        <dbReference type="ARBA" id="ARBA00000798"/>
    </source>
</evidence>
<dbReference type="Pfam" id="PF00614">
    <property type="entry name" value="PLDc"/>
    <property type="match status" value="1"/>
</dbReference>
<keyword evidence="6" id="KW-0677">Repeat</keyword>
<keyword evidence="8" id="KW-0443">Lipid metabolism</keyword>
<dbReference type="EMBL" id="JAERQM010000001">
    <property type="protein sequence ID" value="MBU8543182.1"/>
    <property type="molecule type" value="Genomic_DNA"/>
</dbReference>
<evidence type="ECO:0000256" key="5">
    <source>
        <dbReference type="ARBA" id="ARBA00022525"/>
    </source>
</evidence>
<dbReference type="PROSITE" id="PS50035">
    <property type="entry name" value="PLD"/>
    <property type="match status" value="2"/>
</dbReference>
<reference evidence="11 12" key="1">
    <citation type="submission" date="2021-01" db="EMBL/GenBank/DDBJ databases">
        <title>Roseomonas sp. nov, a bacterium isolated from an oil production mixture in Yumen Oilfield.</title>
        <authorList>
            <person name="Wu D."/>
        </authorList>
    </citation>
    <scope>NUCLEOTIDE SEQUENCE [LARGE SCALE GENOMIC DNA]</scope>
    <source>
        <strain evidence="11 12">ROY-5-3</strain>
    </source>
</reference>
<dbReference type="Pfam" id="PF13091">
    <property type="entry name" value="PLDc_2"/>
    <property type="match status" value="1"/>
</dbReference>
<evidence type="ECO:0000256" key="4">
    <source>
        <dbReference type="ARBA" id="ARBA00018392"/>
    </source>
</evidence>
<evidence type="ECO:0000256" key="9">
    <source>
        <dbReference type="ARBA" id="ARBA00029594"/>
    </source>
</evidence>
<proteinExistence type="predicted"/>
<dbReference type="RefSeq" id="WP_216873792.1">
    <property type="nucleotide sequence ID" value="NZ_JAERQM010000001.1"/>
</dbReference>
<dbReference type="CDD" id="cd09140">
    <property type="entry name" value="PLDc_vPLD1_2_like_bac_1"/>
    <property type="match status" value="1"/>
</dbReference>
<evidence type="ECO:0000259" key="10">
    <source>
        <dbReference type="PROSITE" id="PS50035"/>
    </source>
</evidence>
<dbReference type="InterPro" id="IPR015679">
    <property type="entry name" value="PLipase_D_fam"/>
</dbReference>
<evidence type="ECO:0000256" key="7">
    <source>
        <dbReference type="ARBA" id="ARBA00022801"/>
    </source>
</evidence>
<dbReference type="InterPro" id="IPR025202">
    <property type="entry name" value="PLD-like_dom"/>
</dbReference>
<comment type="subcellular location">
    <subcellularLocation>
        <location evidence="3">Secreted</location>
    </subcellularLocation>
</comment>
<dbReference type="InterPro" id="IPR001736">
    <property type="entry name" value="PLipase_D/transphosphatidylase"/>
</dbReference>
<feature type="domain" description="PLD phosphodiesterase" evidence="10">
    <location>
        <begin position="142"/>
        <end position="169"/>
    </location>
</feature>
<accession>A0ABS6H3E1</accession>
<keyword evidence="7" id="KW-0378">Hydrolase</keyword>